<proteinExistence type="predicted"/>
<name>A0ABY8IRG5_9HYPH</name>
<organism evidence="1 2">
    <name type="scientific">Rhizobium rhododendri</name>
    <dbReference type="NCBI Taxonomy" id="2506430"/>
    <lineage>
        <taxon>Bacteria</taxon>
        <taxon>Pseudomonadati</taxon>
        <taxon>Pseudomonadota</taxon>
        <taxon>Alphaproteobacteria</taxon>
        <taxon>Hyphomicrobiales</taxon>
        <taxon>Rhizobiaceae</taxon>
        <taxon>Rhizobium/Agrobacterium group</taxon>
        <taxon>Rhizobium</taxon>
    </lineage>
</organism>
<dbReference type="EMBL" id="CP117269">
    <property type="protein sequence ID" value="WFS26311.1"/>
    <property type="molecule type" value="Genomic_DNA"/>
</dbReference>
<evidence type="ECO:0000313" key="2">
    <source>
        <dbReference type="Proteomes" id="UP000318939"/>
    </source>
</evidence>
<keyword evidence="1" id="KW-0614">Plasmid</keyword>
<protein>
    <submittedName>
        <fullName evidence="1">Uncharacterized protein</fullName>
    </submittedName>
</protein>
<dbReference type="Proteomes" id="UP000318939">
    <property type="component" value="Plasmid pTi6.2"/>
</dbReference>
<dbReference type="RefSeq" id="WP_142832162.1">
    <property type="nucleotide sequence ID" value="NZ_CP117269.1"/>
</dbReference>
<gene>
    <name evidence="1" type="ORF">PR018_25120</name>
</gene>
<evidence type="ECO:0000313" key="1">
    <source>
        <dbReference type="EMBL" id="WFS26311.1"/>
    </source>
</evidence>
<keyword evidence="2" id="KW-1185">Reference proteome</keyword>
<accession>A0ABY8IRG5</accession>
<sequence length="113" mass="12609">MQSQRVTPNELKSKLMQYHKAKSVPMSEDELSSEIDKSAIARYQVGDQLLSEVQDTLRNIAKELPEGPARNEAAFAISKIDQAAQEIVYCALSLNKSMPFVKPALHVHANNEQ</sequence>
<reference evidence="1" key="2">
    <citation type="journal article" date="2023" name="MicrobiologyOpen">
        <title>Genomics of the tumorigenes clade of the family Rhizobiaceae and description of Rhizobium rhododendri sp. nov.</title>
        <authorList>
            <person name="Kuzmanovic N."/>
            <person name="diCenzo G.C."/>
            <person name="Bunk B."/>
            <person name="Sproeer C."/>
            <person name="Fruehling A."/>
            <person name="Neumann-Schaal M."/>
            <person name="Overmann J."/>
            <person name="Smalla K."/>
        </authorList>
    </citation>
    <scope>NUCLEOTIDE SEQUENCE</scope>
    <source>
        <strain evidence="1">Rho-6.2</strain>
        <plasmid evidence="1">pTi6.2</plasmid>
    </source>
</reference>
<geneLocation type="plasmid" evidence="1 2">
    <name>pTi6.2</name>
</geneLocation>
<reference evidence="1" key="1">
    <citation type="journal article" date="2019" name="Phytopathology">
        <title>A Novel Group of Rhizobium tumorigenes-Like Agrobacteria Associated with Crown Gall Disease of Rhododendron and Blueberry.</title>
        <authorList>
            <person name="Kuzmanovic N."/>
            <person name="Behrens P."/>
            <person name="Idczak E."/>
            <person name="Wagner S."/>
            <person name="Gotz M."/>
            <person name="Sproer C."/>
            <person name="Bunk B."/>
            <person name="Overmann J."/>
            <person name="Smalla K."/>
        </authorList>
    </citation>
    <scope>NUCLEOTIDE SEQUENCE</scope>
    <source>
        <strain evidence="1">Rho-6.2</strain>
    </source>
</reference>